<evidence type="ECO:0000256" key="5">
    <source>
        <dbReference type="ARBA" id="ARBA00022692"/>
    </source>
</evidence>
<dbReference type="InterPro" id="IPR008217">
    <property type="entry name" value="Ccc1_fam"/>
</dbReference>
<feature type="transmembrane region" description="Helical" evidence="9">
    <location>
        <begin position="75"/>
        <end position="97"/>
    </location>
</feature>
<comment type="subcellular location">
    <subcellularLocation>
        <location evidence="1">Vacuole membrane</location>
        <topology evidence="1">Multi-pass membrane protein</topology>
    </subcellularLocation>
</comment>
<dbReference type="EnsemblPlants" id="Solyc02g062355.1.1">
    <property type="protein sequence ID" value="Solyc02g062355.1.1"/>
    <property type="gene ID" value="Solyc02g062355.1"/>
</dbReference>
<dbReference type="GO" id="GO:0005381">
    <property type="term" value="F:iron ion transmembrane transporter activity"/>
    <property type="evidence" value="ECO:0000318"/>
    <property type="project" value="GO_Central"/>
</dbReference>
<reference evidence="10" key="1">
    <citation type="journal article" date="2012" name="Nature">
        <title>The tomato genome sequence provides insights into fleshy fruit evolution.</title>
        <authorList>
            <consortium name="Tomato Genome Consortium"/>
        </authorList>
    </citation>
    <scope>NUCLEOTIDE SEQUENCE [LARGE SCALE GENOMIC DNA]</scope>
    <source>
        <strain evidence="10">cv. Heinz 1706</strain>
    </source>
</reference>
<keyword evidence="4" id="KW-0926">Vacuole</keyword>
<evidence type="ECO:0000256" key="7">
    <source>
        <dbReference type="ARBA" id="ARBA00023136"/>
    </source>
</evidence>
<dbReference type="AlphaFoldDB" id="A0A3Q7F0E7"/>
<evidence type="ECO:0000256" key="9">
    <source>
        <dbReference type="SAM" id="Phobius"/>
    </source>
</evidence>
<evidence type="ECO:0000313" key="11">
    <source>
        <dbReference type="Proteomes" id="UP000004994"/>
    </source>
</evidence>
<dbReference type="PANTHER" id="PTHR31851">
    <property type="entry name" value="FE(2+)/MN(2+) TRANSPORTER PCL1"/>
    <property type="match status" value="1"/>
</dbReference>
<keyword evidence="5 9" id="KW-0812">Transmembrane</keyword>
<dbReference type="Gramene" id="Solyc02g062355.1.1">
    <property type="protein sequence ID" value="Solyc02g062355.1.1"/>
    <property type="gene ID" value="Solyc02g062355.1"/>
</dbReference>
<proteinExistence type="inferred from homology"/>
<dbReference type="InParanoid" id="A0A3Q7F0E7"/>
<dbReference type="GO" id="GO:0005384">
    <property type="term" value="F:manganese ion transmembrane transporter activity"/>
    <property type="evidence" value="ECO:0000318"/>
    <property type="project" value="GO_Central"/>
</dbReference>
<organism evidence="10">
    <name type="scientific">Solanum lycopersicum</name>
    <name type="common">Tomato</name>
    <name type="synonym">Lycopersicon esculentum</name>
    <dbReference type="NCBI Taxonomy" id="4081"/>
    <lineage>
        <taxon>Eukaryota</taxon>
        <taxon>Viridiplantae</taxon>
        <taxon>Streptophyta</taxon>
        <taxon>Embryophyta</taxon>
        <taxon>Tracheophyta</taxon>
        <taxon>Spermatophyta</taxon>
        <taxon>Magnoliopsida</taxon>
        <taxon>eudicotyledons</taxon>
        <taxon>Gunneridae</taxon>
        <taxon>Pentapetalae</taxon>
        <taxon>asterids</taxon>
        <taxon>lamiids</taxon>
        <taxon>Solanales</taxon>
        <taxon>Solanaceae</taxon>
        <taxon>Solanoideae</taxon>
        <taxon>Solaneae</taxon>
        <taxon>Solanum</taxon>
        <taxon>Solanum subgen. Lycopersicon</taxon>
    </lineage>
</organism>
<keyword evidence="3" id="KW-0406">Ion transport</keyword>
<evidence type="ECO:0000256" key="1">
    <source>
        <dbReference type="ARBA" id="ARBA00004128"/>
    </source>
</evidence>
<evidence type="ECO:0000256" key="4">
    <source>
        <dbReference type="ARBA" id="ARBA00022554"/>
    </source>
</evidence>
<feature type="transmembrane region" description="Helical" evidence="9">
    <location>
        <begin position="20"/>
        <end position="41"/>
    </location>
</feature>
<evidence type="ECO:0000256" key="8">
    <source>
        <dbReference type="ARBA" id="ARBA00044464"/>
    </source>
</evidence>
<keyword evidence="3" id="KW-0410">Iron transport</keyword>
<keyword evidence="3" id="KW-0813">Transport</keyword>
<keyword evidence="3" id="KW-0408">Iron</keyword>
<evidence type="ECO:0000256" key="3">
    <source>
        <dbReference type="ARBA" id="ARBA00022496"/>
    </source>
</evidence>
<protein>
    <submittedName>
        <fullName evidence="10">Uncharacterized protein</fullName>
    </submittedName>
</protein>
<reference evidence="10" key="2">
    <citation type="submission" date="2019-01" db="UniProtKB">
        <authorList>
            <consortium name="EnsemblPlants"/>
        </authorList>
    </citation>
    <scope>IDENTIFICATION</scope>
    <source>
        <strain evidence="10">cv. Heinz 1706</strain>
    </source>
</reference>
<keyword evidence="7 9" id="KW-0472">Membrane</keyword>
<keyword evidence="6 9" id="KW-1133">Transmembrane helix</keyword>
<accession>A0A3Q7F0E7</accession>
<sequence>NQEHEKDNEEQLPNSFQTAVALVISFPLGIIVPIFTAAFIANYKLSLLAYGGIGTSLSTNRMVKSCSRVLIGGRMAMVITCCLAKLIVSTTNISFYFEST</sequence>
<name>A0A3Q7F0E7_SOLLC</name>
<keyword evidence="11" id="KW-1185">Reference proteome</keyword>
<evidence type="ECO:0000256" key="6">
    <source>
        <dbReference type="ARBA" id="ARBA00022989"/>
    </source>
</evidence>
<dbReference type="GO" id="GO:0030026">
    <property type="term" value="P:intracellular manganese ion homeostasis"/>
    <property type="evidence" value="ECO:0000318"/>
    <property type="project" value="GO_Central"/>
</dbReference>
<comment type="similarity">
    <text evidence="2">Belongs to the CCC1 family.</text>
</comment>
<evidence type="ECO:0000256" key="2">
    <source>
        <dbReference type="ARBA" id="ARBA00007049"/>
    </source>
</evidence>
<evidence type="ECO:0000313" key="10">
    <source>
        <dbReference type="EnsemblPlants" id="Solyc02g062355.1.1"/>
    </source>
</evidence>
<comment type="catalytic activity">
    <reaction evidence="8">
        <text>Fe(2+)(in) = Fe(2+)(out)</text>
        <dbReference type="Rhea" id="RHEA:28486"/>
        <dbReference type="ChEBI" id="CHEBI:29033"/>
    </reaction>
    <physiologicalReaction direction="left-to-right" evidence="8">
        <dbReference type="Rhea" id="RHEA:28487"/>
    </physiologicalReaction>
</comment>
<dbReference type="STRING" id="4081.A0A3Q7F0E7"/>
<dbReference type="Proteomes" id="UP000004994">
    <property type="component" value="Chromosome 2"/>
</dbReference>
<dbReference type="GO" id="GO:0016020">
    <property type="term" value="C:membrane"/>
    <property type="evidence" value="ECO:0000318"/>
    <property type="project" value="GO_Central"/>
</dbReference>
<dbReference type="GO" id="GO:0005774">
    <property type="term" value="C:vacuolar membrane"/>
    <property type="evidence" value="ECO:0007669"/>
    <property type="project" value="UniProtKB-SubCell"/>
</dbReference>